<dbReference type="Proteomes" id="UP000317093">
    <property type="component" value="Chromosome"/>
</dbReference>
<dbReference type="OrthoDB" id="9771863at2"/>
<evidence type="ECO:0000256" key="4">
    <source>
        <dbReference type="ARBA" id="ARBA00022737"/>
    </source>
</evidence>
<keyword evidence="4" id="KW-0677">Repeat</keyword>
<reference evidence="10 11" key="1">
    <citation type="submission" date="2019-02" db="EMBL/GenBank/DDBJ databases">
        <title>Deep-cultivation of Planctomycetes and their phenomic and genomic characterization uncovers novel biology.</title>
        <authorList>
            <person name="Wiegand S."/>
            <person name="Jogler M."/>
            <person name="Boedeker C."/>
            <person name="Pinto D."/>
            <person name="Vollmers J."/>
            <person name="Rivas-Marin E."/>
            <person name="Kohn T."/>
            <person name="Peeters S.H."/>
            <person name="Heuer A."/>
            <person name="Rast P."/>
            <person name="Oberbeckmann S."/>
            <person name="Bunk B."/>
            <person name="Jeske O."/>
            <person name="Meyerdierks A."/>
            <person name="Storesund J.E."/>
            <person name="Kallscheuer N."/>
            <person name="Luecker S."/>
            <person name="Lage O.M."/>
            <person name="Pohl T."/>
            <person name="Merkel B.J."/>
            <person name="Hornburger P."/>
            <person name="Mueller R.-W."/>
            <person name="Bruemmer F."/>
            <person name="Labrenz M."/>
            <person name="Spormann A.M."/>
            <person name="Op den Camp H."/>
            <person name="Overmann J."/>
            <person name="Amann R."/>
            <person name="Jetten M.S.M."/>
            <person name="Mascher T."/>
            <person name="Medema M.H."/>
            <person name="Devos D.P."/>
            <person name="Kaster A.-K."/>
            <person name="Ovreas L."/>
            <person name="Rohde M."/>
            <person name="Galperin M.Y."/>
            <person name="Jogler C."/>
        </authorList>
    </citation>
    <scope>NUCLEOTIDE SEQUENCE [LARGE SCALE GENOMIC DNA]</scope>
    <source>
        <strain evidence="10 11">Pan216</strain>
    </source>
</reference>
<keyword evidence="7" id="KW-1278">Translocase</keyword>
<evidence type="ECO:0000256" key="2">
    <source>
        <dbReference type="ARBA" id="ARBA00022475"/>
    </source>
</evidence>
<dbReference type="PROSITE" id="PS50893">
    <property type="entry name" value="ABC_TRANSPORTER_2"/>
    <property type="match status" value="2"/>
</dbReference>
<proteinExistence type="predicted"/>
<evidence type="ECO:0000256" key="3">
    <source>
        <dbReference type="ARBA" id="ARBA00022597"/>
    </source>
</evidence>
<keyword evidence="11" id="KW-1185">Reference proteome</keyword>
<name>A0A518B5G8_9BACT</name>
<keyword evidence="3" id="KW-0762">Sugar transport</keyword>
<keyword evidence="2" id="KW-1003">Cell membrane</keyword>
<protein>
    <submittedName>
        <fullName evidence="10">Galactose/methyl galactoside import ATP-binding protein MglA</fullName>
        <ecNumber evidence="10">3.6.3.17</ecNumber>
    </submittedName>
</protein>
<dbReference type="InterPro" id="IPR027417">
    <property type="entry name" value="P-loop_NTPase"/>
</dbReference>
<dbReference type="SMART" id="SM00382">
    <property type="entry name" value="AAA"/>
    <property type="match status" value="2"/>
</dbReference>
<accession>A0A518B5G8</accession>
<dbReference type="PROSITE" id="PS00211">
    <property type="entry name" value="ABC_TRANSPORTER_1"/>
    <property type="match status" value="1"/>
</dbReference>
<keyword evidence="8" id="KW-0472">Membrane</keyword>
<organism evidence="10 11">
    <name type="scientific">Kolteria novifilia</name>
    <dbReference type="NCBI Taxonomy" id="2527975"/>
    <lineage>
        <taxon>Bacteria</taxon>
        <taxon>Pseudomonadati</taxon>
        <taxon>Planctomycetota</taxon>
        <taxon>Planctomycetia</taxon>
        <taxon>Kolteriales</taxon>
        <taxon>Kolteriaceae</taxon>
        <taxon>Kolteria</taxon>
    </lineage>
</organism>
<evidence type="ECO:0000256" key="8">
    <source>
        <dbReference type="ARBA" id="ARBA00023136"/>
    </source>
</evidence>
<dbReference type="PANTHER" id="PTHR43790:SF3">
    <property type="entry name" value="D-ALLOSE IMPORT ATP-BINDING PROTEIN ALSA-RELATED"/>
    <property type="match status" value="1"/>
</dbReference>
<feature type="domain" description="ABC transporter" evidence="9">
    <location>
        <begin position="255"/>
        <end position="501"/>
    </location>
</feature>
<dbReference type="GO" id="GO:0005524">
    <property type="term" value="F:ATP binding"/>
    <property type="evidence" value="ECO:0007669"/>
    <property type="project" value="UniProtKB-KW"/>
</dbReference>
<dbReference type="RefSeq" id="WP_145258797.1">
    <property type="nucleotide sequence ID" value="NZ_CP036279.1"/>
</dbReference>
<dbReference type="EC" id="3.6.3.17" evidence="10"/>
<dbReference type="CDD" id="cd03215">
    <property type="entry name" value="ABC_Carb_Monos_II"/>
    <property type="match status" value="1"/>
</dbReference>
<evidence type="ECO:0000259" key="9">
    <source>
        <dbReference type="PROSITE" id="PS50893"/>
    </source>
</evidence>
<dbReference type="Gene3D" id="3.40.50.300">
    <property type="entry name" value="P-loop containing nucleotide triphosphate hydrolases"/>
    <property type="match status" value="2"/>
</dbReference>
<feature type="domain" description="ABC transporter" evidence="9">
    <location>
        <begin position="2"/>
        <end position="241"/>
    </location>
</feature>
<dbReference type="EMBL" id="CP036279">
    <property type="protein sequence ID" value="QDU62209.1"/>
    <property type="molecule type" value="Genomic_DNA"/>
</dbReference>
<gene>
    <name evidence="10" type="primary">mglA</name>
    <name evidence="10" type="ORF">Pan216_30760</name>
</gene>
<dbReference type="KEGG" id="knv:Pan216_30760"/>
<evidence type="ECO:0000313" key="11">
    <source>
        <dbReference type="Proteomes" id="UP000317093"/>
    </source>
</evidence>
<dbReference type="CDD" id="cd03216">
    <property type="entry name" value="ABC_Carb_Monos_I"/>
    <property type="match status" value="1"/>
</dbReference>
<evidence type="ECO:0000256" key="1">
    <source>
        <dbReference type="ARBA" id="ARBA00022448"/>
    </source>
</evidence>
<evidence type="ECO:0000313" key="10">
    <source>
        <dbReference type="EMBL" id="QDU62209.1"/>
    </source>
</evidence>
<dbReference type="InterPro" id="IPR050107">
    <property type="entry name" value="ABC_carbohydrate_import_ATPase"/>
</dbReference>
<keyword evidence="1" id="KW-0813">Transport</keyword>
<keyword evidence="6 10" id="KW-0067">ATP-binding</keyword>
<dbReference type="SUPFAM" id="SSF52540">
    <property type="entry name" value="P-loop containing nucleoside triphosphate hydrolases"/>
    <property type="match status" value="2"/>
</dbReference>
<keyword evidence="5" id="KW-0547">Nucleotide-binding</keyword>
<evidence type="ECO:0000256" key="6">
    <source>
        <dbReference type="ARBA" id="ARBA00022840"/>
    </source>
</evidence>
<dbReference type="Pfam" id="PF00005">
    <property type="entry name" value="ABC_tran"/>
    <property type="match status" value="2"/>
</dbReference>
<evidence type="ECO:0000256" key="5">
    <source>
        <dbReference type="ARBA" id="ARBA00022741"/>
    </source>
</evidence>
<dbReference type="InterPro" id="IPR003593">
    <property type="entry name" value="AAA+_ATPase"/>
</dbReference>
<dbReference type="InterPro" id="IPR017871">
    <property type="entry name" value="ABC_transporter-like_CS"/>
</dbReference>
<dbReference type="InterPro" id="IPR003439">
    <property type="entry name" value="ABC_transporter-like_ATP-bd"/>
</dbReference>
<sequence length="509" mass="55541">MTRSLLETRGVIKDYAVRVLHGVDLDVRAGEIHALLGANGAGKSTLCRIIAGLTRSSGGTMTLGGETYSPRDKQQAESCGIQIVQQELNLLSTLSVAENLFFNRLPRRLGVIDRGALRRRARVALDRIGLNEIDADTATGTLGVGQQQLVEIASALDRDCRVLILDEPTAALTGDESRRLFRWLDELRSQGVGMIYISHRLEEVTRLADRLTVLRDGRTAATVAAHEVSPDGMVQLMTGETSDESSHAGQWRSHAGSHSLLRVVGLSRLPMVDNVSLEVRAGERLGIAGLVGSGRTELLRAIFGADRAEAGELYLGEDPTPRRFDHPSAAVAHGMAMVTEDRKQNGLLLSLSLLINTTLCSLDRFSSKLGYLHRRAEASETARLLESLETRCTSIEQAVGTLSGGNQQKVAVAKWLLRDADVFLFDEPTRGIDVAARRRLYRLFDSLARHGKGLVIVSSDLDELLETCDRITVMSAGRVTGTFDRSSWSRDAIMRASFAGYRRSGEEVA</sequence>
<evidence type="ECO:0000256" key="7">
    <source>
        <dbReference type="ARBA" id="ARBA00022967"/>
    </source>
</evidence>
<dbReference type="GO" id="GO:0016887">
    <property type="term" value="F:ATP hydrolysis activity"/>
    <property type="evidence" value="ECO:0007669"/>
    <property type="project" value="InterPro"/>
</dbReference>
<keyword evidence="10" id="KW-0378">Hydrolase</keyword>
<dbReference type="PANTHER" id="PTHR43790">
    <property type="entry name" value="CARBOHYDRATE TRANSPORT ATP-BINDING PROTEIN MG119-RELATED"/>
    <property type="match status" value="1"/>
</dbReference>
<dbReference type="AlphaFoldDB" id="A0A518B5G8"/>